<evidence type="ECO:0000313" key="2">
    <source>
        <dbReference type="Proteomes" id="UP001633002"/>
    </source>
</evidence>
<sequence>MKDPNLTPYDSSSENKDFILIKPAEHKVLITSGFSHPNLPPRESSERLAREISAGARSCPSHHFITAASKHRAKTRSAQGVSTSRRPLFTFDDSNVPIISAPCGDVILAPPYVTRSLFRESLLSNNSLSVITNSTSAVVNAVHDICVIGVSTDVFSDEQLVGSNPCFDEFICCQLVDEFHDVILGLQKVIVRLFSSGETMEVFRSCCEFKEKFTKCPKHTTPIDDTVIGVQSSSASSESVPLLEDTILTSTFISDSESEWDECATELGDVPDQSDSGSDWEQYEAEICHEDLPRLGLLKLDEAYATSSFEYRMSDEFWASNQAVQDDSDDIPIPIRALSHAKFLLCIADELVMDSLVARLAIGDVCAWENALSSITEMSTTVLIPGDIVEDVEILGVKGLLEFLS</sequence>
<reference evidence="1 2" key="1">
    <citation type="submission" date="2024-09" db="EMBL/GenBank/DDBJ databases">
        <title>Chromosome-scale assembly of Riccia sorocarpa.</title>
        <authorList>
            <person name="Paukszto L."/>
        </authorList>
    </citation>
    <scope>NUCLEOTIDE SEQUENCE [LARGE SCALE GENOMIC DNA]</scope>
    <source>
        <strain evidence="1">LP-2024</strain>
        <tissue evidence="1">Aerial parts of the thallus</tissue>
    </source>
</reference>
<dbReference type="EMBL" id="JBJQOH010000008">
    <property type="protein sequence ID" value="KAL3675523.1"/>
    <property type="molecule type" value="Genomic_DNA"/>
</dbReference>
<organism evidence="1 2">
    <name type="scientific">Riccia sorocarpa</name>
    <dbReference type="NCBI Taxonomy" id="122646"/>
    <lineage>
        <taxon>Eukaryota</taxon>
        <taxon>Viridiplantae</taxon>
        <taxon>Streptophyta</taxon>
        <taxon>Embryophyta</taxon>
        <taxon>Marchantiophyta</taxon>
        <taxon>Marchantiopsida</taxon>
        <taxon>Marchantiidae</taxon>
        <taxon>Marchantiales</taxon>
        <taxon>Ricciaceae</taxon>
        <taxon>Riccia</taxon>
    </lineage>
</organism>
<gene>
    <name evidence="1" type="ORF">R1sor_025471</name>
</gene>
<protein>
    <submittedName>
        <fullName evidence="1">Uncharacterized protein</fullName>
    </submittedName>
</protein>
<evidence type="ECO:0000313" key="1">
    <source>
        <dbReference type="EMBL" id="KAL3675523.1"/>
    </source>
</evidence>
<proteinExistence type="predicted"/>
<comment type="caution">
    <text evidence="1">The sequence shown here is derived from an EMBL/GenBank/DDBJ whole genome shotgun (WGS) entry which is preliminary data.</text>
</comment>
<name>A0ABD3G8Q1_9MARC</name>
<accession>A0ABD3G8Q1</accession>
<dbReference type="AlphaFoldDB" id="A0ABD3G8Q1"/>
<keyword evidence="2" id="KW-1185">Reference proteome</keyword>
<dbReference type="Proteomes" id="UP001633002">
    <property type="component" value="Unassembled WGS sequence"/>
</dbReference>